<dbReference type="OrthoDB" id="10255522at2759"/>
<evidence type="ECO:0000256" key="1">
    <source>
        <dbReference type="SAM" id="Coils"/>
    </source>
</evidence>
<sequence>MELETLIKSLEAENSNLQQKAREQQDKCTEIEELKTKMKTAEVIISQYSNSLQSKNDKTSKLRDELEALKNEFKNMITTIRVLEIANRTYEEEIIELKGNNITHQGEQTKHESEAESKNNHKNPKNNKKQRKQSNNNNINKSNNNENKNNIDNGTDINEPNNITDNITATISVNTSSQKKHKILFLTDEYGKYLLPPSKTSSVRNFMCRLLLSQMLHLWTLPRGMMAAFLR</sequence>
<evidence type="ECO:0000256" key="2">
    <source>
        <dbReference type="SAM" id="MobiDB-lite"/>
    </source>
</evidence>
<keyword evidence="4" id="KW-1185">Reference proteome</keyword>
<organism evidence="3 4">
    <name type="scientific">Ceutorhynchus assimilis</name>
    <name type="common">cabbage seed weevil</name>
    <dbReference type="NCBI Taxonomy" id="467358"/>
    <lineage>
        <taxon>Eukaryota</taxon>
        <taxon>Metazoa</taxon>
        <taxon>Ecdysozoa</taxon>
        <taxon>Arthropoda</taxon>
        <taxon>Hexapoda</taxon>
        <taxon>Insecta</taxon>
        <taxon>Pterygota</taxon>
        <taxon>Neoptera</taxon>
        <taxon>Endopterygota</taxon>
        <taxon>Coleoptera</taxon>
        <taxon>Polyphaga</taxon>
        <taxon>Cucujiformia</taxon>
        <taxon>Curculionidae</taxon>
        <taxon>Ceutorhynchinae</taxon>
        <taxon>Ceutorhynchus</taxon>
    </lineage>
</organism>
<proteinExistence type="predicted"/>
<feature type="compositionally biased region" description="Low complexity" evidence="2">
    <location>
        <begin position="133"/>
        <end position="153"/>
    </location>
</feature>
<dbReference type="Proteomes" id="UP001152799">
    <property type="component" value="Chromosome 1"/>
</dbReference>
<dbReference type="AlphaFoldDB" id="A0A9N9MEL6"/>
<reference evidence="3" key="1">
    <citation type="submission" date="2022-01" db="EMBL/GenBank/DDBJ databases">
        <authorList>
            <person name="King R."/>
        </authorList>
    </citation>
    <scope>NUCLEOTIDE SEQUENCE</scope>
</reference>
<feature type="region of interest" description="Disordered" evidence="2">
    <location>
        <begin position="101"/>
        <end position="159"/>
    </location>
</feature>
<feature type="compositionally biased region" description="Basic residues" evidence="2">
    <location>
        <begin position="120"/>
        <end position="132"/>
    </location>
</feature>
<accession>A0A9N9MEL6</accession>
<name>A0A9N9MEL6_9CUCU</name>
<protein>
    <submittedName>
        <fullName evidence="3">Uncharacterized protein</fullName>
    </submittedName>
</protein>
<feature type="coiled-coil region" evidence="1">
    <location>
        <begin position="3"/>
        <end position="100"/>
    </location>
</feature>
<keyword evidence="1" id="KW-0175">Coiled coil</keyword>
<feature type="compositionally biased region" description="Basic and acidic residues" evidence="2">
    <location>
        <begin position="107"/>
        <end position="119"/>
    </location>
</feature>
<evidence type="ECO:0000313" key="3">
    <source>
        <dbReference type="EMBL" id="CAG9760200.1"/>
    </source>
</evidence>
<evidence type="ECO:0000313" key="4">
    <source>
        <dbReference type="Proteomes" id="UP001152799"/>
    </source>
</evidence>
<gene>
    <name evidence="3" type="ORF">CEUTPL_LOCUS936</name>
</gene>
<dbReference type="EMBL" id="OU892277">
    <property type="protein sequence ID" value="CAG9760200.1"/>
    <property type="molecule type" value="Genomic_DNA"/>
</dbReference>